<dbReference type="Gene3D" id="3.40.50.12240">
    <property type="match status" value="1"/>
</dbReference>
<reference evidence="13 14" key="1">
    <citation type="submission" date="2020-07" db="EMBL/GenBank/DDBJ databases">
        <title>Exploring microbial biodiversity for novel pathways involved in the catabolism of aromatic compounds derived from lignin.</title>
        <authorList>
            <person name="Elkins J."/>
        </authorList>
    </citation>
    <scope>NUCLEOTIDE SEQUENCE [LARGE SCALE GENOMIC DNA]</scope>
    <source>
        <strain evidence="13 14">H2C3B</strain>
    </source>
</reference>
<protein>
    <submittedName>
        <fullName evidence="13">Proton translocating ATP synthase F1 alpha subunit</fullName>
    </submittedName>
</protein>
<dbReference type="GO" id="GO:0005524">
    <property type="term" value="F:ATP binding"/>
    <property type="evidence" value="ECO:0007669"/>
    <property type="project" value="UniProtKB-KW"/>
</dbReference>
<evidence type="ECO:0000256" key="5">
    <source>
        <dbReference type="ARBA" id="ARBA00022781"/>
    </source>
</evidence>
<dbReference type="GO" id="GO:0043531">
    <property type="term" value="F:ADP binding"/>
    <property type="evidence" value="ECO:0007669"/>
    <property type="project" value="TreeGrafter"/>
</dbReference>
<dbReference type="InterPro" id="IPR027417">
    <property type="entry name" value="P-loop_NTPase"/>
</dbReference>
<evidence type="ECO:0000313" key="14">
    <source>
        <dbReference type="Proteomes" id="UP000572540"/>
    </source>
</evidence>
<dbReference type="SUPFAM" id="SSF52540">
    <property type="entry name" value="P-loop containing nucleoside triphosphate hydrolases"/>
    <property type="match status" value="1"/>
</dbReference>
<comment type="caution">
    <text evidence="13">The sequence shown here is derived from an EMBL/GenBank/DDBJ whole genome shotgun (WGS) entry which is preliminary data.</text>
</comment>
<dbReference type="InterPro" id="IPR005294">
    <property type="entry name" value="ATP_synth_F1_asu"/>
</dbReference>
<dbReference type="AlphaFoldDB" id="A0A7Z0AY34"/>
<keyword evidence="8" id="KW-0472">Membrane</keyword>
<keyword evidence="7" id="KW-0406">Ion transport</keyword>
<dbReference type="EMBL" id="JACCAU010000001">
    <property type="protein sequence ID" value="NYH14166.1"/>
    <property type="molecule type" value="Genomic_DNA"/>
</dbReference>
<comment type="similarity">
    <text evidence="2">Belongs to the ATPase alpha/beta chains family.</text>
</comment>
<evidence type="ECO:0000256" key="11">
    <source>
        <dbReference type="ARBA" id="ARBA00026013"/>
    </source>
</evidence>
<name>A0A7Z0AY34_9BURK</name>
<evidence type="ECO:0000256" key="3">
    <source>
        <dbReference type="ARBA" id="ARBA00022448"/>
    </source>
</evidence>
<feature type="domain" description="ATPase F1/V1/A1 complex alpha/beta subunit nucleotide-binding" evidence="12">
    <location>
        <begin position="2"/>
        <end position="154"/>
    </location>
</feature>
<dbReference type="GO" id="GO:0046933">
    <property type="term" value="F:proton-transporting ATP synthase activity, rotational mechanism"/>
    <property type="evidence" value="ECO:0007669"/>
    <property type="project" value="InterPro"/>
</dbReference>
<dbReference type="InterPro" id="IPR000194">
    <property type="entry name" value="ATPase_F1/V1/A1_a/bsu_nucl-bd"/>
</dbReference>
<dbReference type="Proteomes" id="UP000572540">
    <property type="component" value="Unassembled WGS sequence"/>
</dbReference>
<evidence type="ECO:0000256" key="9">
    <source>
        <dbReference type="ARBA" id="ARBA00023196"/>
    </source>
</evidence>
<comment type="subcellular location">
    <subcellularLocation>
        <location evidence="1">Membrane</location>
    </subcellularLocation>
</comment>
<proteinExistence type="inferred from homology"/>
<keyword evidence="9" id="KW-0139">CF(1)</keyword>
<evidence type="ECO:0000259" key="12">
    <source>
        <dbReference type="Pfam" id="PF00006"/>
    </source>
</evidence>
<organism evidence="13 14">
    <name type="scientific">Paraburkholderia bryophila</name>
    <dbReference type="NCBI Taxonomy" id="420952"/>
    <lineage>
        <taxon>Bacteria</taxon>
        <taxon>Pseudomonadati</taxon>
        <taxon>Pseudomonadota</taxon>
        <taxon>Betaproteobacteria</taxon>
        <taxon>Burkholderiales</taxon>
        <taxon>Burkholderiaceae</taxon>
        <taxon>Paraburkholderia</taxon>
    </lineage>
</organism>
<dbReference type="Pfam" id="PF00006">
    <property type="entry name" value="ATP-synt_ab"/>
    <property type="match status" value="1"/>
</dbReference>
<keyword evidence="4" id="KW-0547">Nucleotide-binding</keyword>
<dbReference type="PANTHER" id="PTHR48082:SF2">
    <property type="entry name" value="ATP SYNTHASE SUBUNIT ALPHA, MITOCHONDRIAL"/>
    <property type="match status" value="1"/>
</dbReference>
<keyword evidence="3" id="KW-0813">Transport</keyword>
<gene>
    <name evidence="13" type="ORF">GGD41_001394</name>
</gene>
<evidence type="ECO:0000256" key="8">
    <source>
        <dbReference type="ARBA" id="ARBA00023136"/>
    </source>
</evidence>
<evidence type="ECO:0000256" key="4">
    <source>
        <dbReference type="ARBA" id="ARBA00022741"/>
    </source>
</evidence>
<accession>A0A7Z0AY34</accession>
<comment type="subunit">
    <text evidence="11">F-type ATPases have 2 components, CF(1) - the catalytic core - and CF(0) - the membrane proton channel. CF(1) has five subunits: alpha(3), beta(3), gamma(1), delta(1), epsilon(1). CF(0) has four main subunits: a(1), b(1), b'(1) and c(9-12).</text>
</comment>
<evidence type="ECO:0000256" key="2">
    <source>
        <dbReference type="ARBA" id="ARBA00008936"/>
    </source>
</evidence>
<keyword evidence="6" id="KW-0067">ATP-binding</keyword>
<sequence length="166" mass="17952">MICAYVAIGQRTTAVQRVIESVRQYGAPERCIFVVAAAALAPGLQWIAPFASFTIAEYFRDRGQHALIVIDDLTKLAATHRELALLTREPPGREAYPGDIFYVHARLLERAAKLSAKLGGGSLTALPIAETDMGNLSAYIPTNLFSITDGQIVLRLVRCLPLSAAA</sequence>
<dbReference type="PANTHER" id="PTHR48082">
    <property type="entry name" value="ATP SYNTHASE SUBUNIT ALPHA, MITOCHONDRIAL"/>
    <property type="match status" value="1"/>
</dbReference>
<evidence type="ECO:0000313" key="13">
    <source>
        <dbReference type="EMBL" id="NYH14166.1"/>
    </source>
</evidence>
<evidence type="ECO:0000256" key="1">
    <source>
        <dbReference type="ARBA" id="ARBA00004370"/>
    </source>
</evidence>
<evidence type="ECO:0000256" key="6">
    <source>
        <dbReference type="ARBA" id="ARBA00022840"/>
    </source>
</evidence>
<keyword evidence="10" id="KW-0066">ATP synthesis</keyword>
<dbReference type="FunFam" id="3.40.50.300:FF:002432">
    <property type="entry name" value="ATP synthase subunit alpha, mitochondrial"/>
    <property type="match status" value="1"/>
</dbReference>
<evidence type="ECO:0000256" key="7">
    <source>
        <dbReference type="ARBA" id="ARBA00023065"/>
    </source>
</evidence>
<dbReference type="GO" id="GO:0045259">
    <property type="term" value="C:proton-transporting ATP synthase complex"/>
    <property type="evidence" value="ECO:0007669"/>
    <property type="project" value="UniProtKB-KW"/>
</dbReference>
<evidence type="ECO:0000256" key="10">
    <source>
        <dbReference type="ARBA" id="ARBA00023310"/>
    </source>
</evidence>
<keyword evidence="5" id="KW-0375">Hydrogen ion transport</keyword>